<comment type="caution">
    <text evidence="2">The sequence shown here is derived from an EMBL/GenBank/DDBJ whole genome shotgun (WGS) entry which is preliminary data.</text>
</comment>
<keyword evidence="3" id="KW-1185">Reference proteome</keyword>
<evidence type="ECO:0000313" key="3">
    <source>
        <dbReference type="Proteomes" id="UP000624703"/>
    </source>
</evidence>
<dbReference type="Proteomes" id="UP000624703">
    <property type="component" value="Unassembled WGS sequence"/>
</dbReference>
<keyword evidence="1" id="KW-0732">Signal</keyword>
<protein>
    <recommendedName>
        <fullName evidence="4">PEP-CTERM protein-sorting domain-containing protein</fullName>
    </recommendedName>
</protein>
<evidence type="ECO:0000313" key="2">
    <source>
        <dbReference type="EMBL" id="MBK1792360.1"/>
    </source>
</evidence>
<proteinExistence type="predicted"/>
<gene>
    <name evidence="2" type="ORF">JIN82_14445</name>
</gene>
<feature type="chain" id="PRO_5035166163" description="PEP-CTERM protein-sorting domain-containing protein" evidence="1">
    <location>
        <begin position="21"/>
        <end position="268"/>
    </location>
</feature>
<dbReference type="AlphaFoldDB" id="A0A8J7SJT0"/>
<reference evidence="2" key="1">
    <citation type="submission" date="2021-01" db="EMBL/GenBank/DDBJ databases">
        <title>Modified the classification status of verrucomicrobia.</title>
        <authorList>
            <person name="Feng X."/>
        </authorList>
    </citation>
    <scope>NUCLEOTIDE SEQUENCE</scope>
    <source>
        <strain evidence="2">_KCTC 22039</strain>
    </source>
</reference>
<sequence>MKLIPYSICLSLLGIQLSPAAIVWPSSDDGWIAVTDSNGDYYGDPDDINPASLNMIGDEDTPMLFWQYQHMDSAEMEDDQIIFRLRVEDIAKNPQFTWQILFNTKSETGIDFVLELNLSGSSDGIYLAQTLTDGPNFDDVTFDTSTPIEGQEGGYLWFTTVVLDEGEPGYEDYSRFVATGDGNYFVDIGMSWDAFSTATGLSLTDEFSIGASTSATHTSINKDVPLGLANTAGVNSGFGSSINGIIPEPSASALISFALCGFILYRKK</sequence>
<accession>A0A8J7SJT0</accession>
<dbReference type="EMBL" id="JAENIM010000045">
    <property type="protein sequence ID" value="MBK1792360.1"/>
    <property type="molecule type" value="Genomic_DNA"/>
</dbReference>
<dbReference type="RefSeq" id="WP_200312374.1">
    <property type="nucleotide sequence ID" value="NZ_JAENIM010000045.1"/>
</dbReference>
<evidence type="ECO:0008006" key="4">
    <source>
        <dbReference type="Google" id="ProtNLM"/>
    </source>
</evidence>
<organism evidence="2 3">
    <name type="scientific">Persicirhabdus sediminis</name>
    <dbReference type="NCBI Taxonomy" id="454144"/>
    <lineage>
        <taxon>Bacteria</taxon>
        <taxon>Pseudomonadati</taxon>
        <taxon>Verrucomicrobiota</taxon>
        <taxon>Verrucomicrobiia</taxon>
        <taxon>Verrucomicrobiales</taxon>
        <taxon>Verrucomicrobiaceae</taxon>
        <taxon>Persicirhabdus</taxon>
    </lineage>
</organism>
<evidence type="ECO:0000256" key="1">
    <source>
        <dbReference type="SAM" id="SignalP"/>
    </source>
</evidence>
<name>A0A8J7SJT0_9BACT</name>
<feature type="signal peptide" evidence="1">
    <location>
        <begin position="1"/>
        <end position="20"/>
    </location>
</feature>